<dbReference type="Proteomes" id="UP000238350">
    <property type="component" value="Unassembled WGS sequence"/>
</dbReference>
<gene>
    <name evidence="1" type="ORF">B9G98_02876</name>
</gene>
<protein>
    <submittedName>
        <fullName evidence="1">Uncharacterized protein</fullName>
    </submittedName>
</protein>
<dbReference type="OrthoDB" id="3999883at2759"/>
<keyword evidence="2" id="KW-1185">Reference proteome</keyword>
<accession>A0A2T0FJU3</accession>
<dbReference type="GeneID" id="36516624"/>
<dbReference type="AlphaFoldDB" id="A0A2T0FJU3"/>
<organism evidence="1 2">
    <name type="scientific">Wickerhamiella sorbophila</name>
    <dbReference type="NCBI Taxonomy" id="45607"/>
    <lineage>
        <taxon>Eukaryota</taxon>
        <taxon>Fungi</taxon>
        <taxon>Dikarya</taxon>
        <taxon>Ascomycota</taxon>
        <taxon>Saccharomycotina</taxon>
        <taxon>Dipodascomycetes</taxon>
        <taxon>Dipodascales</taxon>
        <taxon>Trichomonascaceae</taxon>
        <taxon>Wickerhamiella</taxon>
    </lineage>
</organism>
<evidence type="ECO:0000313" key="2">
    <source>
        <dbReference type="Proteomes" id="UP000238350"/>
    </source>
</evidence>
<name>A0A2T0FJU3_9ASCO</name>
<dbReference type="RefSeq" id="XP_024665201.1">
    <property type="nucleotide sequence ID" value="XM_024809433.1"/>
</dbReference>
<comment type="caution">
    <text evidence="1">The sequence shown here is derived from an EMBL/GenBank/DDBJ whole genome shotgun (WGS) entry which is preliminary data.</text>
</comment>
<proteinExistence type="predicted"/>
<sequence length="240" mass="27397">MPIELFLSPIMKPIVQAQSALMGVHRSNSNYTPTIKNLLDNTHSYIVRKEFGTGSKTFSVFDNSDPNAPHSYEDRLYNMNRSRAVKGAYKMYMRGDDKPIGALRAGLRSNVLLLKTASGDELELGWHVMEHKVDAIDNYRTFQLSDGYSYQWTTKGQYLERVLNAGQRDAEVRERVGQVRLHPNRRGFDLAINESEVHSLEMVVATALACYIESWNTERAYGGIYDAKQTVPGVWWQRQT</sequence>
<dbReference type="EMBL" id="NDIQ01000021">
    <property type="protein sequence ID" value="PRT55256.1"/>
    <property type="molecule type" value="Genomic_DNA"/>
</dbReference>
<reference evidence="1 2" key="1">
    <citation type="submission" date="2017-04" db="EMBL/GenBank/DDBJ databases">
        <title>Genome sequencing of [Candida] sorbophila.</title>
        <authorList>
            <person name="Ahn J.O."/>
        </authorList>
    </citation>
    <scope>NUCLEOTIDE SEQUENCE [LARGE SCALE GENOMIC DNA]</scope>
    <source>
        <strain evidence="1 2">DS02</strain>
    </source>
</reference>
<evidence type="ECO:0000313" key="1">
    <source>
        <dbReference type="EMBL" id="PRT55256.1"/>
    </source>
</evidence>